<evidence type="ECO:0000313" key="3">
    <source>
        <dbReference type="Proteomes" id="UP000317421"/>
    </source>
</evidence>
<feature type="signal peptide" evidence="1">
    <location>
        <begin position="1"/>
        <end position="29"/>
    </location>
</feature>
<sequence precursor="true">MRHRIFTALRAARRVAVVLVSCLSGVAEASDEVAVWDGVSLPFVENWSNASRWSTVNPPNNDATTYDAVIGAGNVVQDIAGGVTLNNLTFTDAFVSGAGSLTLVGDPSDPLAVSSWRAATQNAEFRNTGGVTVASGATLNITGSGQRNLGQPGSSDPVELTVEGVANLIGVGAFQATGGGATVRTSAGGVFDLQSNADFGSVGANGLLDNAGVFKKSGGTDTSSLSSRWAVQNSGAIRVESGALELLGAVDNTGDLVVDGGTLRFRGPLTHSGTADLVDGDAVFDGVVSGAGGFTGAGEARFNNRYAPGAETVAFGGDVALAASANLQLPVAGVAEFGSLAIAGSLSLDGTLTVSLATPGGGSGPFAPTAGDVFPLATAVGGVLGAFDTVVLPTAAAGFFWSLEVDANHVTLLYDEITLPGDYNGDGTVNAADYTVWRDNAAGDFAPEDYGVWRDNYGAVLPSPATTAVAEPTGGAAAFLVVTLGTLWRQRAS</sequence>
<comment type="caution">
    <text evidence="2">The sequence shown here is derived from an EMBL/GenBank/DDBJ whole genome shotgun (WGS) entry which is preliminary data.</text>
</comment>
<reference evidence="2 3" key="1">
    <citation type="submission" date="2019-02" db="EMBL/GenBank/DDBJ databases">
        <title>Deep-cultivation of Planctomycetes and their phenomic and genomic characterization uncovers novel biology.</title>
        <authorList>
            <person name="Wiegand S."/>
            <person name="Jogler M."/>
            <person name="Boedeker C."/>
            <person name="Pinto D."/>
            <person name="Vollmers J."/>
            <person name="Rivas-Marin E."/>
            <person name="Kohn T."/>
            <person name="Peeters S.H."/>
            <person name="Heuer A."/>
            <person name="Rast P."/>
            <person name="Oberbeckmann S."/>
            <person name="Bunk B."/>
            <person name="Jeske O."/>
            <person name="Meyerdierks A."/>
            <person name="Storesund J.E."/>
            <person name="Kallscheuer N."/>
            <person name="Luecker S."/>
            <person name="Lage O.M."/>
            <person name="Pohl T."/>
            <person name="Merkel B.J."/>
            <person name="Hornburger P."/>
            <person name="Mueller R.-W."/>
            <person name="Bruemmer F."/>
            <person name="Labrenz M."/>
            <person name="Spormann A.M."/>
            <person name="Op Den Camp H."/>
            <person name="Overmann J."/>
            <person name="Amann R."/>
            <person name="Jetten M.S.M."/>
            <person name="Mascher T."/>
            <person name="Medema M.H."/>
            <person name="Devos D.P."/>
            <person name="Kaster A.-K."/>
            <person name="Ovreas L."/>
            <person name="Rohde M."/>
            <person name="Galperin M.Y."/>
            <person name="Jogler C."/>
        </authorList>
    </citation>
    <scope>NUCLEOTIDE SEQUENCE [LARGE SCALE GENOMIC DNA]</scope>
    <source>
        <strain evidence="2 3">Pla108</strain>
    </source>
</reference>
<gene>
    <name evidence="2" type="ORF">Pla108_13190</name>
</gene>
<proteinExistence type="predicted"/>
<dbReference type="Proteomes" id="UP000317421">
    <property type="component" value="Unassembled WGS sequence"/>
</dbReference>
<evidence type="ECO:0000256" key="1">
    <source>
        <dbReference type="SAM" id="SignalP"/>
    </source>
</evidence>
<protein>
    <recommendedName>
        <fullName evidence="4">Autotransporter-associated beta strand repeat protein</fullName>
    </recommendedName>
</protein>
<feature type="chain" id="PRO_5022783957" description="Autotransporter-associated beta strand repeat protein" evidence="1">
    <location>
        <begin position="30"/>
        <end position="493"/>
    </location>
</feature>
<organism evidence="2 3">
    <name type="scientific">Botrimarina colliarenosi</name>
    <dbReference type="NCBI Taxonomy" id="2528001"/>
    <lineage>
        <taxon>Bacteria</taxon>
        <taxon>Pseudomonadati</taxon>
        <taxon>Planctomycetota</taxon>
        <taxon>Planctomycetia</taxon>
        <taxon>Pirellulales</taxon>
        <taxon>Lacipirellulaceae</taxon>
        <taxon>Botrimarina</taxon>
    </lineage>
</organism>
<dbReference type="RefSeq" id="WP_146444051.1">
    <property type="nucleotide sequence ID" value="NZ_SJPR01000001.1"/>
</dbReference>
<evidence type="ECO:0000313" key="2">
    <source>
        <dbReference type="EMBL" id="TWU00370.1"/>
    </source>
</evidence>
<dbReference type="AlphaFoldDB" id="A0A5C6AL41"/>
<name>A0A5C6AL41_9BACT</name>
<dbReference type="OrthoDB" id="267006at2"/>
<keyword evidence="3" id="KW-1185">Reference proteome</keyword>
<keyword evidence="1" id="KW-0732">Signal</keyword>
<dbReference type="EMBL" id="SJPR01000001">
    <property type="protein sequence ID" value="TWU00370.1"/>
    <property type="molecule type" value="Genomic_DNA"/>
</dbReference>
<accession>A0A5C6AL41</accession>
<evidence type="ECO:0008006" key="4">
    <source>
        <dbReference type="Google" id="ProtNLM"/>
    </source>
</evidence>